<keyword evidence="3" id="KW-1185">Reference proteome</keyword>
<accession>A0A1I1MRL6</accession>
<gene>
    <name evidence="2" type="ORF">SAMN05421747_13513</name>
</gene>
<keyword evidence="1" id="KW-0732">Signal</keyword>
<dbReference type="EMBL" id="FOLL01000035">
    <property type="protein sequence ID" value="SFC84210.1"/>
    <property type="molecule type" value="Genomic_DNA"/>
</dbReference>
<dbReference type="Proteomes" id="UP000199577">
    <property type="component" value="Unassembled WGS sequence"/>
</dbReference>
<name>A0A1I1MRL6_9SPHI</name>
<feature type="signal peptide" evidence="1">
    <location>
        <begin position="1"/>
        <end position="28"/>
    </location>
</feature>
<sequence length="113" mass="12165">MTRKLKKWLMTTTAVVTSAAALLLSLQAAENEEALPSNYQQNVPWQFNSDNPEEILDLGAWQQSTEAPEGCGQGTELPCTLMGPADPTAFQAHLNALGESGVYSQSIGLRDAQ</sequence>
<evidence type="ECO:0000313" key="3">
    <source>
        <dbReference type="Proteomes" id="UP000199577"/>
    </source>
</evidence>
<protein>
    <submittedName>
        <fullName evidence="2">Uncharacterized protein</fullName>
    </submittedName>
</protein>
<dbReference type="AlphaFoldDB" id="A0A1I1MRL6"/>
<organism evidence="2 3">
    <name type="scientific">Parapedobacter composti</name>
    <dbReference type="NCBI Taxonomy" id="623281"/>
    <lineage>
        <taxon>Bacteria</taxon>
        <taxon>Pseudomonadati</taxon>
        <taxon>Bacteroidota</taxon>
        <taxon>Sphingobacteriia</taxon>
        <taxon>Sphingobacteriales</taxon>
        <taxon>Sphingobacteriaceae</taxon>
        <taxon>Parapedobacter</taxon>
    </lineage>
</organism>
<reference evidence="3" key="1">
    <citation type="submission" date="2016-10" db="EMBL/GenBank/DDBJ databases">
        <authorList>
            <person name="Varghese N."/>
            <person name="Submissions S."/>
        </authorList>
    </citation>
    <scope>NUCLEOTIDE SEQUENCE [LARGE SCALE GENOMIC DNA]</scope>
    <source>
        <strain evidence="3">DSM 22900</strain>
    </source>
</reference>
<proteinExistence type="predicted"/>
<evidence type="ECO:0000256" key="1">
    <source>
        <dbReference type="SAM" id="SignalP"/>
    </source>
</evidence>
<feature type="chain" id="PRO_5011778527" evidence="1">
    <location>
        <begin position="29"/>
        <end position="113"/>
    </location>
</feature>
<evidence type="ECO:0000313" key="2">
    <source>
        <dbReference type="EMBL" id="SFC84210.1"/>
    </source>
</evidence>